<dbReference type="UniPathway" id="UPA00253">
    <property type="reaction ID" value="UER00326"/>
</dbReference>
<dbReference type="InterPro" id="IPR005288">
    <property type="entry name" value="NadB"/>
</dbReference>
<comment type="cofactor">
    <cofactor evidence="1">
        <name>FAD</name>
        <dbReference type="ChEBI" id="CHEBI:57692"/>
    </cofactor>
</comment>
<dbReference type="InterPro" id="IPR037099">
    <property type="entry name" value="Fum_R/Succ_DH_flav-like_C_sf"/>
</dbReference>
<comment type="caution">
    <text evidence="11">The sequence shown here is derived from an EMBL/GenBank/DDBJ whole genome shotgun (WGS) entry which is preliminary data.</text>
</comment>
<dbReference type="InterPro" id="IPR036188">
    <property type="entry name" value="FAD/NAD-bd_sf"/>
</dbReference>
<dbReference type="Gene3D" id="3.90.700.10">
    <property type="entry name" value="Succinate dehydrogenase/fumarate reductase flavoprotein, catalytic domain"/>
    <property type="match status" value="1"/>
</dbReference>
<reference evidence="12" key="1">
    <citation type="journal article" date="2017" name="Proc. Natl. Acad. Sci. U.S.A.">
        <title>Simulation of Deepwater Horizon oil plume reveals substrate specialization within a complex community of hydrocarbon-degraders.</title>
        <authorList>
            <person name="Hu P."/>
            <person name="Dubinsky E.A."/>
            <person name="Probst A.J."/>
            <person name="Wang J."/>
            <person name="Sieber C.M.K."/>
            <person name="Tom L.M."/>
            <person name="Gardinali P."/>
            <person name="Banfield J.F."/>
            <person name="Atlas R.M."/>
            <person name="Andersen G.L."/>
        </authorList>
    </citation>
    <scope>NUCLEOTIDE SEQUENCE [LARGE SCALE GENOMIC DNA]</scope>
</reference>
<dbReference type="GO" id="GO:0008734">
    <property type="term" value="F:L-aspartate oxidase activity"/>
    <property type="evidence" value="ECO:0007669"/>
    <property type="project" value="UniProtKB-EC"/>
</dbReference>
<dbReference type="SUPFAM" id="SSF51905">
    <property type="entry name" value="FAD/NAD(P)-binding domain"/>
    <property type="match status" value="1"/>
</dbReference>
<sequence>MSVYQFDVLIIGCGISGLTTAAKLAESGMKIGILTREEDPNISNTYFAQGGIIYSESSDDELVSDINKASANTANLQAAEILRDRSGNILEEILIKNAKSNFAKDENGKLLFTREAAHSLDRILYQGDYTGKEIQTSLLNYLKDKNRFPNVQILTKHTAIDLITPIHHGIKIQQRYEDNLVVGAYALNQETKEVVKILSKFTVLATGGIGGLYLHHSNSEGARGDGHAMAKRAGANLTNMEFVQFHPTTFFDSSSHRRFLISEAVRGEGGRLINSNGVAFMEKYHPDKELAPRDIVSRAIADEIIETRHDCVYLDISHKDCEWLKTRFPTIYQHCKDKHVDITADPIPVVPAAHYTCGGVKTNIKGQTNLKGLYAVGEVACTGLHGANRLASTSLLEGLTWGYIAAEDIAKKIDHAISYDPLKIQNWKSGNLEADNALIAQDWLTLKHTMWNYVGLTRSYHLLKRADAMFSELYNEIQHFYRNAELKDSLIGLRNAVEVGYMVLNSSRRNPESVGCFYLKS</sequence>
<gene>
    <name evidence="11" type="ORF">A9Q84_19480</name>
</gene>
<comment type="pathway">
    <text evidence="2">Cofactor biosynthesis; NAD(+) biosynthesis; iminoaspartate from L-aspartate (oxidase route): step 1/1.</text>
</comment>
<dbReference type="InterPro" id="IPR027477">
    <property type="entry name" value="Succ_DH/fumarate_Rdtase_cat_sf"/>
</dbReference>
<evidence type="ECO:0000256" key="9">
    <source>
        <dbReference type="ARBA" id="ARBA00048305"/>
    </source>
</evidence>
<evidence type="ECO:0000256" key="6">
    <source>
        <dbReference type="ARBA" id="ARBA00022642"/>
    </source>
</evidence>
<evidence type="ECO:0000256" key="5">
    <source>
        <dbReference type="ARBA" id="ARBA00022630"/>
    </source>
</evidence>
<organism evidence="11 12">
    <name type="scientific">Halobacteriovorax marinus</name>
    <dbReference type="NCBI Taxonomy" id="97084"/>
    <lineage>
        <taxon>Bacteria</taxon>
        <taxon>Pseudomonadati</taxon>
        <taxon>Bdellovibrionota</taxon>
        <taxon>Bacteriovoracia</taxon>
        <taxon>Bacteriovoracales</taxon>
        <taxon>Halobacteriovoraceae</taxon>
        <taxon>Halobacteriovorax</taxon>
    </lineage>
</organism>
<dbReference type="EMBL" id="MAAO01000015">
    <property type="protein sequence ID" value="OUR93651.1"/>
    <property type="molecule type" value="Genomic_DNA"/>
</dbReference>
<name>A0A1Y5F2J8_9BACT</name>
<dbReference type="EC" id="1.4.3.16" evidence="4"/>
<accession>A0A1Y5F2J8</accession>
<evidence type="ECO:0000313" key="12">
    <source>
        <dbReference type="Proteomes" id="UP000196531"/>
    </source>
</evidence>
<protein>
    <recommendedName>
        <fullName evidence="4">L-aspartate oxidase</fullName>
        <ecNumber evidence="4">1.4.3.16</ecNumber>
    </recommendedName>
</protein>
<dbReference type="FunFam" id="3.90.700.10:FF:000002">
    <property type="entry name" value="L-aspartate oxidase"/>
    <property type="match status" value="1"/>
</dbReference>
<keyword evidence="7" id="KW-0274">FAD</keyword>
<evidence type="ECO:0000256" key="8">
    <source>
        <dbReference type="ARBA" id="ARBA00023002"/>
    </source>
</evidence>
<dbReference type="GO" id="GO:0009435">
    <property type="term" value="P:NAD+ biosynthetic process"/>
    <property type="evidence" value="ECO:0007669"/>
    <property type="project" value="UniProtKB-UniPathway"/>
</dbReference>
<dbReference type="PANTHER" id="PTHR42716:SF2">
    <property type="entry name" value="L-ASPARTATE OXIDASE, CHLOROPLASTIC"/>
    <property type="match status" value="1"/>
</dbReference>
<dbReference type="InterPro" id="IPR003953">
    <property type="entry name" value="FAD-dep_OxRdtase_2_FAD-bd"/>
</dbReference>
<comment type="similarity">
    <text evidence="3">Belongs to the FAD-dependent oxidoreductase 2 family. NadB subfamily.</text>
</comment>
<dbReference type="Proteomes" id="UP000196531">
    <property type="component" value="Unassembled WGS sequence"/>
</dbReference>
<evidence type="ECO:0000313" key="11">
    <source>
        <dbReference type="EMBL" id="OUR93651.1"/>
    </source>
</evidence>
<keyword evidence="8" id="KW-0560">Oxidoreductase</keyword>
<dbReference type="SUPFAM" id="SSF56425">
    <property type="entry name" value="Succinate dehydrogenase/fumarate reductase flavoprotein, catalytic domain"/>
    <property type="match status" value="1"/>
</dbReference>
<dbReference type="Gene3D" id="1.20.58.100">
    <property type="entry name" value="Fumarate reductase/succinate dehydrogenase flavoprotein-like, C-terminal domain"/>
    <property type="match status" value="1"/>
</dbReference>
<proteinExistence type="inferred from homology"/>
<evidence type="ECO:0000256" key="2">
    <source>
        <dbReference type="ARBA" id="ARBA00004950"/>
    </source>
</evidence>
<dbReference type="PRINTS" id="PR00411">
    <property type="entry name" value="PNDRDTASEI"/>
</dbReference>
<dbReference type="PRINTS" id="PR00368">
    <property type="entry name" value="FADPNR"/>
</dbReference>
<dbReference type="SUPFAM" id="SSF46977">
    <property type="entry name" value="Succinate dehydrogenase/fumarate reductase flavoprotein C-terminal domain"/>
    <property type="match status" value="1"/>
</dbReference>
<evidence type="ECO:0000256" key="3">
    <source>
        <dbReference type="ARBA" id="ARBA00008562"/>
    </source>
</evidence>
<keyword evidence="5" id="KW-0285">Flavoprotein</keyword>
<feature type="domain" description="FAD-dependent oxidoreductase 2 FAD-binding" evidence="10">
    <location>
        <begin position="7"/>
        <end position="395"/>
    </location>
</feature>
<comment type="catalytic activity">
    <reaction evidence="9">
        <text>L-aspartate + O2 = iminosuccinate + H2O2</text>
        <dbReference type="Rhea" id="RHEA:25876"/>
        <dbReference type="ChEBI" id="CHEBI:15379"/>
        <dbReference type="ChEBI" id="CHEBI:16240"/>
        <dbReference type="ChEBI" id="CHEBI:29991"/>
        <dbReference type="ChEBI" id="CHEBI:77875"/>
        <dbReference type="EC" id="1.4.3.16"/>
    </reaction>
    <physiologicalReaction direction="left-to-right" evidence="9">
        <dbReference type="Rhea" id="RHEA:25877"/>
    </physiologicalReaction>
</comment>
<keyword evidence="6" id="KW-0662">Pyridine nucleotide biosynthesis</keyword>
<evidence type="ECO:0000256" key="4">
    <source>
        <dbReference type="ARBA" id="ARBA00012173"/>
    </source>
</evidence>
<dbReference type="PANTHER" id="PTHR42716">
    <property type="entry name" value="L-ASPARTATE OXIDASE"/>
    <property type="match status" value="1"/>
</dbReference>
<dbReference type="Gene3D" id="3.50.50.60">
    <property type="entry name" value="FAD/NAD(P)-binding domain"/>
    <property type="match status" value="1"/>
</dbReference>
<dbReference type="Pfam" id="PF00890">
    <property type="entry name" value="FAD_binding_2"/>
    <property type="match status" value="1"/>
</dbReference>
<evidence type="ECO:0000256" key="7">
    <source>
        <dbReference type="ARBA" id="ARBA00022827"/>
    </source>
</evidence>
<evidence type="ECO:0000259" key="10">
    <source>
        <dbReference type="Pfam" id="PF00890"/>
    </source>
</evidence>
<dbReference type="AlphaFoldDB" id="A0A1Y5F2J8"/>
<evidence type="ECO:0000256" key="1">
    <source>
        <dbReference type="ARBA" id="ARBA00001974"/>
    </source>
</evidence>